<feature type="domain" description="Pilus formation protein N-terminal" evidence="2">
    <location>
        <begin position="34"/>
        <end position="103"/>
    </location>
</feature>
<feature type="chain" id="PRO_5026295614" description="Pilus formation protein N-terminal domain-containing protein" evidence="1">
    <location>
        <begin position="35"/>
        <end position="165"/>
    </location>
</feature>
<dbReference type="AlphaFoldDB" id="A0A6I3KME5"/>
<dbReference type="Pfam" id="PF13629">
    <property type="entry name" value="T2SS-T3SS_pil_N"/>
    <property type="match status" value="1"/>
</dbReference>
<name>A0A6I3KME5_9HYPH</name>
<dbReference type="EMBL" id="WMBQ01000002">
    <property type="protein sequence ID" value="MTD95548.1"/>
    <property type="molecule type" value="Genomic_DNA"/>
</dbReference>
<sequence length="165" mass="17407">MPCAPSFAYARRTLNVLAAAGLVAAASALAPATAADLVVRYDQSQLLRLPRPVSEVIIGNPSIADVTVQGGNLLVVTGKTFGVTNIIALDADRNVIQDQRVIVDQDDRRTVSVYRGPLRQTFTCAPVCTPALVIGDDPKFFDAVTRMGQTKTGGSAPAQQSPQSQ</sequence>
<reference evidence="3 4" key="1">
    <citation type="submission" date="2019-11" db="EMBL/GenBank/DDBJ databases">
        <title>Identification of a novel strain.</title>
        <authorList>
            <person name="Xu Q."/>
            <person name="Wang G."/>
        </authorList>
    </citation>
    <scope>NUCLEOTIDE SEQUENCE [LARGE SCALE GENOMIC DNA]</scope>
    <source>
        <strain evidence="4">xq</strain>
    </source>
</reference>
<dbReference type="Proteomes" id="UP000440694">
    <property type="component" value="Unassembled WGS sequence"/>
</dbReference>
<comment type="caution">
    <text evidence="3">The sequence shown here is derived from an EMBL/GenBank/DDBJ whole genome shotgun (WGS) entry which is preliminary data.</text>
</comment>
<feature type="signal peptide" evidence="1">
    <location>
        <begin position="1"/>
        <end position="34"/>
    </location>
</feature>
<evidence type="ECO:0000313" key="4">
    <source>
        <dbReference type="Proteomes" id="UP000440694"/>
    </source>
</evidence>
<gene>
    <name evidence="3" type="ORF">GIW81_14505</name>
</gene>
<proteinExistence type="predicted"/>
<evidence type="ECO:0000256" key="1">
    <source>
        <dbReference type="SAM" id="SignalP"/>
    </source>
</evidence>
<keyword evidence="1" id="KW-0732">Signal</keyword>
<keyword evidence="4" id="KW-1185">Reference proteome</keyword>
<accession>A0A6I3KME5</accession>
<evidence type="ECO:0000313" key="3">
    <source>
        <dbReference type="EMBL" id="MTD95548.1"/>
    </source>
</evidence>
<evidence type="ECO:0000259" key="2">
    <source>
        <dbReference type="Pfam" id="PF13629"/>
    </source>
</evidence>
<dbReference type="InterPro" id="IPR032789">
    <property type="entry name" value="T2SS-T3SS_pil_N"/>
</dbReference>
<organism evidence="3 4">
    <name type="scientific">Hyphomicrobium album</name>
    <dbReference type="NCBI Taxonomy" id="2665159"/>
    <lineage>
        <taxon>Bacteria</taxon>
        <taxon>Pseudomonadati</taxon>
        <taxon>Pseudomonadota</taxon>
        <taxon>Alphaproteobacteria</taxon>
        <taxon>Hyphomicrobiales</taxon>
        <taxon>Hyphomicrobiaceae</taxon>
        <taxon>Hyphomicrobium</taxon>
    </lineage>
</organism>
<dbReference type="RefSeq" id="WP_154740083.1">
    <property type="nucleotide sequence ID" value="NZ_WMBQ01000002.1"/>
</dbReference>
<protein>
    <recommendedName>
        <fullName evidence="2">Pilus formation protein N-terminal domain-containing protein</fullName>
    </recommendedName>
</protein>